<reference evidence="1" key="1">
    <citation type="submission" date="2021-01" db="EMBL/GenBank/DDBJ databases">
        <authorList>
            <person name="Corre E."/>
            <person name="Pelletier E."/>
            <person name="Niang G."/>
            <person name="Scheremetjew M."/>
            <person name="Finn R."/>
            <person name="Kale V."/>
            <person name="Holt S."/>
            <person name="Cochrane G."/>
            <person name="Meng A."/>
            <person name="Brown T."/>
            <person name="Cohen L."/>
        </authorList>
    </citation>
    <scope>NUCLEOTIDE SEQUENCE</scope>
    <source>
        <strain evidence="1">CCMP281</strain>
    </source>
</reference>
<organism evidence="1">
    <name type="scientific">Haptolina ericina</name>
    <dbReference type="NCBI Taxonomy" id="156174"/>
    <lineage>
        <taxon>Eukaryota</taxon>
        <taxon>Haptista</taxon>
        <taxon>Haptophyta</taxon>
        <taxon>Prymnesiophyceae</taxon>
        <taxon>Prymnesiales</taxon>
        <taxon>Prymnesiaceae</taxon>
        <taxon>Haptolina</taxon>
    </lineage>
</organism>
<dbReference type="EMBL" id="HBHX01049880">
    <property type="protein sequence ID" value="CAE0129319.1"/>
    <property type="molecule type" value="Transcribed_RNA"/>
</dbReference>
<gene>
    <name evidence="1" type="ORF">HERI1096_LOCUS27552</name>
</gene>
<evidence type="ECO:0000313" key="1">
    <source>
        <dbReference type="EMBL" id="CAE0129319.1"/>
    </source>
</evidence>
<dbReference type="AlphaFoldDB" id="A0A7S3B9W6"/>
<sequence>MQGDSKSVALCVALGGSSDIIGVVVLARAAGYGRVVLLQPGSPAKGSAHTSSVQCSRVEPQSPPLVAPGGGYYDNGSMVAYLLAVLPEAEAGYYLTQPKDDVGGGFSRAALDASIEAITQLGADHGCTAVLGVDLGGDAALERSAPSDCAPFIPERDRLNLRAARSAAKRLGLAHLLVAISPGIDAAAVTPDYAQRQQAVDGGNVRVVELGTDGVMCDVAPPAPVCSLPVLPAALFETRHISLEGCYSELLRPLADRIIADCPPDKRKEHHSKTYCLMSAISVEIERIKLEGSSADFFALGQFRSIEKARAHLHSSTALGIFDLAGFHMHNDDT</sequence>
<accession>A0A7S3B9W6</accession>
<proteinExistence type="predicted"/>
<protein>
    <submittedName>
        <fullName evidence="1">Uncharacterized protein</fullName>
    </submittedName>
</protein>
<name>A0A7S3B9W6_9EUKA</name>